<keyword evidence="4" id="KW-0963">Cytoplasm</keyword>
<evidence type="ECO:0000256" key="4">
    <source>
        <dbReference type="HAMAP-Rule" id="MF_01113"/>
    </source>
</evidence>
<dbReference type="Gene3D" id="3.30.1490.100">
    <property type="entry name" value="DNA polymerase, Y-family, little finger domain"/>
    <property type="match status" value="1"/>
</dbReference>
<keyword evidence="4" id="KW-0460">Magnesium</keyword>
<comment type="subunit">
    <text evidence="4">Monomer.</text>
</comment>
<keyword evidence="7" id="KW-1185">Reference proteome</keyword>
<dbReference type="RefSeq" id="WP_265423557.1">
    <property type="nucleotide sequence ID" value="NZ_JAPFPW010000001.1"/>
</dbReference>
<keyword evidence="4" id="KW-0235">DNA replication</keyword>
<protein>
    <recommendedName>
        <fullName evidence="4">DNA polymerase IV</fullName>
        <shortName evidence="4">Pol IV</shortName>
        <ecNumber evidence="4">2.7.7.7</ecNumber>
    </recommendedName>
</protein>
<dbReference type="InterPro" id="IPR017961">
    <property type="entry name" value="DNA_pol_Y-fam_little_finger"/>
</dbReference>
<dbReference type="Pfam" id="PF11799">
    <property type="entry name" value="IMS_C"/>
    <property type="match status" value="1"/>
</dbReference>
<dbReference type="SUPFAM" id="SSF100879">
    <property type="entry name" value="Lesion bypass DNA polymerase (Y-family), little finger domain"/>
    <property type="match status" value="1"/>
</dbReference>
<keyword evidence="4" id="KW-0479">Metal-binding</keyword>
<evidence type="ECO:0000256" key="3">
    <source>
        <dbReference type="ARBA" id="ARBA00022932"/>
    </source>
</evidence>
<feature type="domain" description="UmuC" evidence="5">
    <location>
        <begin position="13"/>
        <end position="194"/>
    </location>
</feature>
<dbReference type="Pfam" id="PF11798">
    <property type="entry name" value="IMS_HHH"/>
    <property type="match status" value="1"/>
</dbReference>
<evidence type="ECO:0000256" key="1">
    <source>
        <dbReference type="ARBA" id="ARBA00010945"/>
    </source>
</evidence>
<feature type="site" description="Substrate discrimination" evidence="4">
    <location>
        <position position="22"/>
    </location>
</feature>
<evidence type="ECO:0000259" key="5">
    <source>
        <dbReference type="PROSITE" id="PS50173"/>
    </source>
</evidence>
<dbReference type="InterPro" id="IPR050116">
    <property type="entry name" value="DNA_polymerase-Y"/>
</dbReference>
<dbReference type="InterPro" id="IPR043128">
    <property type="entry name" value="Rev_trsase/Diguanyl_cyclase"/>
</dbReference>
<comment type="subcellular location">
    <subcellularLocation>
        <location evidence="4">Cytoplasm</location>
    </subcellularLocation>
</comment>
<comment type="cofactor">
    <cofactor evidence="4">
        <name>Mg(2+)</name>
        <dbReference type="ChEBI" id="CHEBI:18420"/>
    </cofactor>
    <text evidence="4">Binds 2 magnesium ions per subunit.</text>
</comment>
<keyword evidence="4 6" id="KW-0548">Nucleotidyltransferase</keyword>
<feature type="binding site" evidence="4">
    <location>
        <position position="17"/>
    </location>
    <ligand>
        <name>Mg(2+)</name>
        <dbReference type="ChEBI" id="CHEBI:18420"/>
    </ligand>
</feature>
<dbReference type="PROSITE" id="PS50173">
    <property type="entry name" value="UMUC"/>
    <property type="match status" value="1"/>
</dbReference>
<organism evidence="6 7">
    <name type="scientific">Desulfobotulus pelophilus</name>
    <dbReference type="NCBI Taxonomy" id="2823377"/>
    <lineage>
        <taxon>Bacteria</taxon>
        <taxon>Pseudomonadati</taxon>
        <taxon>Thermodesulfobacteriota</taxon>
        <taxon>Desulfobacteria</taxon>
        <taxon>Desulfobacterales</taxon>
        <taxon>Desulfobacteraceae</taxon>
        <taxon>Desulfobotulus</taxon>
    </lineage>
</organism>
<keyword evidence="3 4" id="KW-0239">DNA-directed DNA polymerase</keyword>
<evidence type="ECO:0000313" key="7">
    <source>
        <dbReference type="Proteomes" id="UP001209681"/>
    </source>
</evidence>
<feature type="active site" evidence="4">
    <location>
        <position position="113"/>
    </location>
</feature>
<keyword evidence="4" id="KW-0234">DNA repair</keyword>
<keyword evidence="4 6" id="KW-0808">Transferase</keyword>
<comment type="caution">
    <text evidence="6">The sequence shown here is derived from an EMBL/GenBank/DDBJ whole genome shotgun (WGS) entry which is preliminary data.</text>
</comment>
<accession>A0ABT3N5F8</accession>
<sequence length="376" mass="41932">MSHNISSSHQRKIIHIDMDAFYASIEQRDHPELKGRPVIVGGDPKGRGVVATCSYEARKFGIHSAMPASQAARKCPHAIFIQPRKAVYTAVSRQIFAICQEFSNCIEPLSLDEAFLDVSRDIMGIGSATATARKLLEKIYQQTGLTASAGVSYNKFLAKVASDIRKPSGLTVIRPEDAPSFLDKLPVRRFFGVGKTTEKKMHQHLLFTGKDLKEKGKEGLMALFGKAGVDFYLFAIGQDTRPVAPGRSRKSIGRELTLEKDIRTREEMLGILQELALDVEGSLFRKKWAGHTLTLKVRYPDFRSVTRSTTLPLAIWKSEDMMREVSILLDRTDAEKEAVRLLGLTMSHFPGSEEKREPQGRQLLLPFADNCPSGPF</sequence>
<dbReference type="NCBIfam" id="NF002677">
    <property type="entry name" value="PRK02406.1"/>
    <property type="match status" value="1"/>
</dbReference>
<evidence type="ECO:0000256" key="2">
    <source>
        <dbReference type="ARBA" id="ARBA00022457"/>
    </source>
</evidence>
<dbReference type="Pfam" id="PF00817">
    <property type="entry name" value="IMS"/>
    <property type="match status" value="1"/>
</dbReference>
<dbReference type="InterPro" id="IPR001126">
    <property type="entry name" value="UmuC"/>
</dbReference>
<dbReference type="InterPro" id="IPR043502">
    <property type="entry name" value="DNA/RNA_pol_sf"/>
</dbReference>
<keyword evidence="4" id="KW-0238">DNA-binding</keyword>
<dbReference type="Gene3D" id="3.30.70.270">
    <property type="match status" value="1"/>
</dbReference>
<dbReference type="SUPFAM" id="SSF56672">
    <property type="entry name" value="DNA/RNA polymerases"/>
    <property type="match status" value="1"/>
</dbReference>
<keyword evidence="2 4" id="KW-0515">Mutator protein</keyword>
<gene>
    <name evidence="4 6" type="primary">dinB</name>
    <name evidence="6" type="ORF">OOT00_01685</name>
</gene>
<dbReference type="Gene3D" id="1.10.150.20">
    <property type="entry name" value="5' to 3' exonuclease, C-terminal subdomain"/>
    <property type="match status" value="1"/>
</dbReference>
<comment type="function">
    <text evidence="4">Poorly processive, error-prone DNA polymerase involved in untargeted mutagenesis. Copies undamaged DNA at stalled replication forks, which arise in vivo from mismatched or misaligned primer ends. These misaligned primers can be extended by PolIV. Exhibits no 3'-5' exonuclease (proofreading) activity. May be involved in translesional synthesis, in conjunction with the beta clamp from PolIII.</text>
</comment>
<dbReference type="InterPro" id="IPR022880">
    <property type="entry name" value="DNApol_IV"/>
</dbReference>
<dbReference type="Gene3D" id="3.40.1170.60">
    <property type="match status" value="1"/>
</dbReference>
<dbReference type="GO" id="GO:0003887">
    <property type="term" value="F:DNA-directed DNA polymerase activity"/>
    <property type="evidence" value="ECO:0007669"/>
    <property type="project" value="UniProtKB-EC"/>
</dbReference>
<name>A0ABT3N5F8_9BACT</name>
<dbReference type="CDD" id="cd03586">
    <property type="entry name" value="PolY_Pol_IV_kappa"/>
    <property type="match status" value="1"/>
</dbReference>
<comment type="similarity">
    <text evidence="1 4">Belongs to the DNA polymerase type-Y family.</text>
</comment>
<dbReference type="EC" id="2.7.7.7" evidence="4"/>
<dbReference type="EMBL" id="JAPFPW010000001">
    <property type="protein sequence ID" value="MCW7752694.1"/>
    <property type="molecule type" value="Genomic_DNA"/>
</dbReference>
<evidence type="ECO:0000313" key="6">
    <source>
        <dbReference type="EMBL" id="MCW7752694.1"/>
    </source>
</evidence>
<dbReference type="HAMAP" id="MF_01113">
    <property type="entry name" value="DNApol_IV"/>
    <property type="match status" value="1"/>
</dbReference>
<keyword evidence="4" id="KW-0227">DNA damage</keyword>
<reference evidence="6 7" key="1">
    <citation type="submission" date="2022-11" db="EMBL/GenBank/DDBJ databases">
        <title>Desulfobotulus tamanensis H1 sp. nov. - anaerobic, alkaliphilic, sulphate reducing bacterium isolated from terrestrial mud volcano.</title>
        <authorList>
            <person name="Frolova A."/>
            <person name="Merkel A.Y."/>
            <person name="Slobodkin A.I."/>
        </authorList>
    </citation>
    <scope>NUCLEOTIDE SEQUENCE [LARGE SCALE GENOMIC DNA]</scope>
    <source>
        <strain evidence="6 7">H1</strain>
    </source>
</reference>
<dbReference type="Proteomes" id="UP001209681">
    <property type="component" value="Unassembled WGS sequence"/>
</dbReference>
<dbReference type="InterPro" id="IPR024728">
    <property type="entry name" value="PolY_HhH_motif"/>
</dbReference>
<proteinExistence type="inferred from homology"/>
<dbReference type="InterPro" id="IPR036775">
    <property type="entry name" value="DNA_pol_Y-fam_lit_finger_sf"/>
</dbReference>
<feature type="binding site" evidence="4">
    <location>
        <position position="112"/>
    </location>
    <ligand>
        <name>Mg(2+)</name>
        <dbReference type="ChEBI" id="CHEBI:18420"/>
    </ligand>
</feature>
<dbReference type="PANTHER" id="PTHR11076">
    <property type="entry name" value="DNA REPAIR POLYMERASE UMUC / TRANSFERASE FAMILY MEMBER"/>
    <property type="match status" value="1"/>
</dbReference>
<dbReference type="PANTHER" id="PTHR11076:SF33">
    <property type="entry name" value="DNA POLYMERASE KAPPA"/>
    <property type="match status" value="1"/>
</dbReference>
<comment type="catalytic activity">
    <reaction evidence="4">
        <text>DNA(n) + a 2'-deoxyribonucleoside 5'-triphosphate = DNA(n+1) + diphosphate</text>
        <dbReference type="Rhea" id="RHEA:22508"/>
        <dbReference type="Rhea" id="RHEA-COMP:17339"/>
        <dbReference type="Rhea" id="RHEA-COMP:17340"/>
        <dbReference type="ChEBI" id="CHEBI:33019"/>
        <dbReference type="ChEBI" id="CHEBI:61560"/>
        <dbReference type="ChEBI" id="CHEBI:173112"/>
        <dbReference type="EC" id="2.7.7.7"/>
    </reaction>
</comment>